<keyword evidence="6" id="KW-0325">Glycoprotein</keyword>
<evidence type="ECO:0000256" key="7">
    <source>
        <dbReference type="SAM" id="SignalP"/>
    </source>
</evidence>
<keyword evidence="10" id="KW-1185">Reference proteome</keyword>
<accession>A0A8C7NAV6</accession>
<dbReference type="InterPro" id="IPR051428">
    <property type="entry name" value="Sphingo_Act-Surfact_Prot"/>
</dbReference>
<gene>
    <name evidence="9" type="primary">LOC109873528</name>
</gene>
<keyword evidence="2" id="KW-0964">Secreted</keyword>
<organism evidence="9 10">
    <name type="scientific">Oncorhynchus kisutch</name>
    <name type="common">Coho salmon</name>
    <name type="synonym">Salmo kisutch</name>
    <dbReference type="NCBI Taxonomy" id="8019"/>
    <lineage>
        <taxon>Eukaryota</taxon>
        <taxon>Metazoa</taxon>
        <taxon>Chordata</taxon>
        <taxon>Craniata</taxon>
        <taxon>Vertebrata</taxon>
        <taxon>Euteleostomi</taxon>
        <taxon>Actinopterygii</taxon>
        <taxon>Neopterygii</taxon>
        <taxon>Teleostei</taxon>
        <taxon>Protacanthopterygii</taxon>
        <taxon>Salmoniformes</taxon>
        <taxon>Salmonidae</taxon>
        <taxon>Salmoninae</taxon>
        <taxon>Oncorhynchus</taxon>
    </lineage>
</organism>
<keyword evidence="5" id="KW-1015">Disulfide bond</keyword>
<dbReference type="InterPro" id="IPR008139">
    <property type="entry name" value="SaposinB_dom"/>
</dbReference>
<evidence type="ECO:0000313" key="9">
    <source>
        <dbReference type="Ensembl" id="ENSOKIP00005114880.1"/>
    </source>
</evidence>
<sequence>MMASFKLALVILISYQTTALARVVGGEGTQNAWDKLKKGDSCQDCTQIIELLKDLISNPDIQTEIRGELEKLCDLMPGPASPKLCREQVDKNLPLVITFLTSFFKPTEVCTVLGLCGSQSDSQQQSLLTDHIQAGLKSAMTMTKVQFSPECTFCIYLIKSLESMLPKIRTEMAVIDLLGKVCGILPMSYRKQCENLIEKYGKMLMDMLLTYATPEVICTLVEACHGMDTPVLESAPLSDCDSCLTLAVLTHLQLGSNASEPQTSSFLASVCQLHPKALPKCDGFTQRHGHQLKGLLGKPESALDVCERVGLCGGVIEAGEQGGDPCTLGTSYSCRDLKTALECGVRPLNVPTKFDFILPLFYQGVPLRLMSKGALHHTITQEITQ</sequence>
<dbReference type="PRINTS" id="PR01797">
    <property type="entry name" value="SAPOSIN"/>
</dbReference>
<dbReference type="Ensembl" id="ENSOKIT00005122908.1">
    <property type="protein sequence ID" value="ENSOKIP00005114880.1"/>
    <property type="gene ID" value="ENSOKIG00005049861.1"/>
</dbReference>
<dbReference type="InterPro" id="IPR011001">
    <property type="entry name" value="Saposin-like"/>
</dbReference>
<evidence type="ECO:0000256" key="1">
    <source>
        <dbReference type="ARBA" id="ARBA00004613"/>
    </source>
</evidence>
<dbReference type="GO" id="GO:0006665">
    <property type="term" value="P:sphingolipid metabolic process"/>
    <property type="evidence" value="ECO:0007669"/>
    <property type="project" value="InterPro"/>
</dbReference>
<evidence type="ECO:0000259" key="8">
    <source>
        <dbReference type="PROSITE" id="PS50015"/>
    </source>
</evidence>
<dbReference type="InterPro" id="IPR007856">
    <property type="entry name" value="SapB_1"/>
</dbReference>
<dbReference type="PANTHER" id="PTHR11480">
    <property type="entry name" value="SAPOSIN-RELATED"/>
    <property type="match status" value="1"/>
</dbReference>
<evidence type="ECO:0000256" key="3">
    <source>
        <dbReference type="ARBA" id="ARBA00022729"/>
    </source>
</evidence>
<protein>
    <submittedName>
        <fullName evidence="9">Prosaposin</fullName>
    </submittedName>
</protein>
<feature type="chain" id="PRO_5034036286" evidence="7">
    <location>
        <begin position="22"/>
        <end position="385"/>
    </location>
</feature>
<feature type="domain" description="Saposin B-type" evidence="8">
    <location>
        <begin position="236"/>
        <end position="316"/>
    </location>
</feature>
<feature type="signal peptide" evidence="7">
    <location>
        <begin position="1"/>
        <end position="21"/>
    </location>
</feature>
<dbReference type="SUPFAM" id="SSF47862">
    <property type="entry name" value="Saposin"/>
    <property type="match status" value="3"/>
</dbReference>
<dbReference type="GeneTree" id="ENSGT00940000164890"/>
<dbReference type="GO" id="GO:0016020">
    <property type="term" value="C:membrane"/>
    <property type="evidence" value="ECO:0007669"/>
    <property type="project" value="GOC"/>
</dbReference>
<dbReference type="GO" id="GO:0005576">
    <property type="term" value="C:extracellular region"/>
    <property type="evidence" value="ECO:0007669"/>
    <property type="project" value="UniProtKB-SubCell"/>
</dbReference>
<keyword evidence="3 7" id="KW-0732">Signal</keyword>
<dbReference type="Pfam" id="PF03489">
    <property type="entry name" value="SapB_2"/>
    <property type="match status" value="2"/>
</dbReference>
<reference evidence="9" key="2">
    <citation type="submission" date="2025-09" db="UniProtKB">
        <authorList>
            <consortium name="Ensembl"/>
        </authorList>
    </citation>
    <scope>IDENTIFICATION</scope>
</reference>
<evidence type="ECO:0000313" key="10">
    <source>
        <dbReference type="Proteomes" id="UP000694557"/>
    </source>
</evidence>
<dbReference type="PROSITE" id="PS50015">
    <property type="entry name" value="SAP_B"/>
    <property type="match status" value="3"/>
</dbReference>
<comment type="subcellular location">
    <subcellularLocation>
        <location evidence="1">Secreted</location>
    </subcellularLocation>
</comment>
<dbReference type="InterPro" id="IPR008138">
    <property type="entry name" value="SapB_2"/>
</dbReference>
<name>A0A8C7NAV6_ONCKI</name>
<proteinExistence type="predicted"/>
<dbReference type="Proteomes" id="UP000694557">
    <property type="component" value="Unassembled WGS sequence"/>
</dbReference>
<dbReference type="AlphaFoldDB" id="A0A8C7NAV6"/>
<evidence type="ECO:0000256" key="4">
    <source>
        <dbReference type="ARBA" id="ARBA00022737"/>
    </source>
</evidence>
<keyword evidence="4" id="KW-0677">Repeat</keyword>
<dbReference type="Pfam" id="PF05184">
    <property type="entry name" value="SapB_1"/>
    <property type="match status" value="2"/>
</dbReference>
<dbReference type="Gene3D" id="1.10.225.10">
    <property type="entry name" value="Saposin-like"/>
    <property type="match status" value="3"/>
</dbReference>
<dbReference type="InterPro" id="IPR003119">
    <property type="entry name" value="SAP_A"/>
</dbReference>
<dbReference type="Pfam" id="PF02199">
    <property type="entry name" value="SapA"/>
    <property type="match status" value="1"/>
</dbReference>
<dbReference type="PANTHER" id="PTHR11480:SF99">
    <property type="entry name" value="SURFACTANT PROTEIN BB"/>
    <property type="match status" value="1"/>
</dbReference>
<dbReference type="GO" id="GO:0005764">
    <property type="term" value="C:lysosome"/>
    <property type="evidence" value="ECO:0007669"/>
    <property type="project" value="InterPro"/>
</dbReference>
<feature type="domain" description="Saposin B-type" evidence="8">
    <location>
        <begin position="147"/>
        <end position="228"/>
    </location>
</feature>
<reference evidence="9" key="1">
    <citation type="submission" date="2025-08" db="UniProtKB">
        <authorList>
            <consortium name="Ensembl"/>
        </authorList>
    </citation>
    <scope>IDENTIFICATION</scope>
</reference>
<dbReference type="SMART" id="SM00741">
    <property type="entry name" value="SapB"/>
    <property type="match status" value="3"/>
</dbReference>
<feature type="domain" description="Saposin B-type" evidence="8">
    <location>
        <begin position="38"/>
        <end position="120"/>
    </location>
</feature>
<evidence type="ECO:0000256" key="5">
    <source>
        <dbReference type="ARBA" id="ARBA00023157"/>
    </source>
</evidence>
<evidence type="ECO:0000256" key="2">
    <source>
        <dbReference type="ARBA" id="ARBA00022525"/>
    </source>
</evidence>
<dbReference type="InterPro" id="IPR008373">
    <property type="entry name" value="Saposin"/>
</dbReference>
<evidence type="ECO:0000256" key="6">
    <source>
        <dbReference type="ARBA" id="ARBA00023180"/>
    </source>
</evidence>